<dbReference type="InterPro" id="IPR012349">
    <property type="entry name" value="Split_barrel_FMN-bd"/>
</dbReference>
<proteinExistence type="predicted"/>
<feature type="compositionally biased region" description="Basic and acidic residues" evidence="1">
    <location>
        <begin position="202"/>
        <end position="221"/>
    </location>
</feature>
<accession>Q9RTS3</accession>
<dbReference type="PANTHER" id="PTHR35802:SF1">
    <property type="entry name" value="PROTEASE SYNTHASE AND SPORULATION PROTEIN PAI 2"/>
    <property type="match status" value="1"/>
</dbReference>
<dbReference type="PIRSF" id="PIRSF010372">
    <property type="entry name" value="PaiB"/>
    <property type="match status" value="1"/>
</dbReference>
<dbReference type="OrthoDB" id="9794948at2"/>
<evidence type="ECO:0000313" key="2">
    <source>
        <dbReference type="EMBL" id="AAF11240.1"/>
    </source>
</evidence>
<sequence>MALSTGLKAALAAGPVRRYSAAMYLPAHFRAEDHDQLLAFMHEHAFATLVTAPGGVPFATHLPVLVQQEGGTLYLRSHLARANKQWQHFGPQDVLVIFQGPHALIDPAWYASAPNVPTWNYSVVHAYGQARVVEGEQTRAIASGLVERFTPGMAAIPADFERRMLAGVVTFEIAVTRLEGKDKLSQNKSSQDRHNVAQALLDSERAEERATGERMAAREQG</sequence>
<feature type="compositionally biased region" description="Basic and acidic residues" evidence="1">
    <location>
        <begin position="182"/>
        <end position="195"/>
    </location>
</feature>
<evidence type="ECO:0000313" key="3">
    <source>
        <dbReference type="Proteomes" id="UP000002524"/>
    </source>
</evidence>
<dbReference type="PaxDb" id="243230-DR_1683"/>
<feature type="region of interest" description="Disordered" evidence="1">
    <location>
        <begin position="182"/>
        <end position="221"/>
    </location>
</feature>
<dbReference type="eggNOG" id="COG2808">
    <property type="taxonomic scope" value="Bacteria"/>
</dbReference>
<dbReference type="EnsemblBacteria" id="AAF11240">
    <property type="protein sequence ID" value="AAF11240"/>
    <property type="gene ID" value="DR_1683"/>
</dbReference>
<dbReference type="AlphaFoldDB" id="Q9RTS3"/>
<dbReference type="Proteomes" id="UP000002524">
    <property type="component" value="Chromosome 1"/>
</dbReference>
<dbReference type="InParanoid" id="Q9RTS3"/>
<dbReference type="InterPro" id="IPR007396">
    <property type="entry name" value="TR_PAI2-type"/>
</dbReference>
<gene>
    <name evidence="2" type="ordered locus">DR_1683</name>
</gene>
<organism evidence="2 3">
    <name type="scientific">Deinococcus radiodurans (strain ATCC 13939 / DSM 20539 / JCM 16871 / CCUG 27074 / LMG 4051 / NBRC 15346 / NCIMB 9279 / VKM B-1422 / R1)</name>
    <dbReference type="NCBI Taxonomy" id="243230"/>
    <lineage>
        <taxon>Bacteria</taxon>
        <taxon>Thermotogati</taxon>
        <taxon>Deinococcota</taxon>
        <taxon>Deinococci</taxon>
        <taxon>Deinococcales</taxon>
        <taxon>Deinococcaceae</taxon>
        <taxon>Deinococcus</taxon>
    </lineage>
</organism>
<dbReference type="PATRIC" id="fig|243230.17.peg.1892"/>
<protein>
    <submittedName>
        <fullName evidence="2">Transcriptional regulator, putative</fullName>
    </submittedName>
</protein>
<dbReference type="FunCoup" id="Q9RTS3">
    <property type="interactions" value="9"/>
</dbReference>
<dbReference type="SUPFAM" id="SSF50475">
    <property type="entry name" value="FMN-binding split barrel"/>
    <property type="match status" value="1"/>
</dbReference>
<dbReference type="Pfam" id="PF04299">
    <property type="entry name" value="FMN_bind_2"/>
    <property type="match status" value="1"/>
</dbReference>
<keyword evidence="3" id="KW-1185">Reference proteome</keyword>
<dbReference type="Gene3D" id="2.30.110.10">
    <property type="entry name" value="Electron Transport, Fmn-binding Protein, Chain A"/>
    <property type="match status" value="1"/>
</dbReference>
<evidence type="ECO:0000256" key="1">
    <source>
        <dbReference type="SAM" id="MobiDB-lite"/>
    </source>
</evidence>
<dbReference type="EMBL" id="AE000513">
    <property type="protein sequence ID" value="AAF11240.1"/>
    <property type="molecule type" value="Genomic_DNA"/>
</dbReference>
<dbReference type="PIR" id="A75366">
    <property type="entry name" value="A75366"/>
</dbReference>
<dbReference type="STRING" id="243230.DR_1683"/>
<name>Q9RTS3_DEIRA</name>
<dbReference type="SMR" id="Q9RTS3"/>
<reference evidence="2 3" key="1">
    <citation type="journal article" date="1999" name="Science">
        <title>Genome sequence of the radioresistant bacterium Deinococcus radiodurans R1.</title>
        <authorList>
            <person name="White O."/>
            <person name="Eisen J.A."/>
            <person name="Heidelberg J.F."/>
            <person name="Hickey E.K."/>
            <person name="Peterson J.D."/>
            <person name="Dodson R.J."/>
            <person name="Haft D.H."/>
            <person name="Gwinn M.L."/>
            <person name="Nelson W.C."/>
            <person name="Richardson D.L."/>
            <person name="Moffat K.S."/>
            <person name="Qin H."/>
            <person name="Jiang L."/>
            <person name="Pamphile W."/>
            <person name="Crosby M."/>
            <person name="Shen M."/>
            <person name="Vamathevan J.J."/>
            <person name="Lam P."/>
            <person name="McDonald L."/>
            <person name="Utterback T."/>
            <person name="Zalewski C."/>
            <person name="Makarova K.S."/>
            <person name="Aravind L."/>
            <person name="Daly M.J."/>
            <person name="Minton K.W."/>
            <person name="Fleischmann R.D."/>
            <person name="Ketchum K.A."/>
            <person name="Nelson K.E."/>
            <person name="Salzberg S."/>
            <person name="Smith H.O."/>
            <person name="Venter J.C."/>
            <person name="Fraser C.M."/>
        </authorList>
    </citation>
    <scope>NUCLEOTIDE SEQUENCE [LARGE SCALE GENOMIC DNA]</scope>
    <source>
        <strain evidence="3">ATCC 13939 / DSM 20539 / JCM 16871 / LMG 4051 / NBRC 15346 / NCIMB 9279 / R1 / VKM B-1422</strain>
    </source>
</reference>
<dbReference type="PANTHER" id="PTHR35802">
    <property type="entry name" value="PROTEASE SYNTHASE AND SPORULATION PROTEIN PAI 2"/>
    <property type="match status" value="1"/>
</dbReference>
<dbReference type="KEGG" id="dra:DR_1683"/>
<dbReference type="HOGENOM" id="CLU_065853_3_0_0"/>